<dbReference type="PANTHER" id="PTHR34389:SF2">
    <property type="entry name" value="L-RHAMNOSE MUTAROTASE"/>
    <property type="match status" value="1"/>
</dbReference>
<dbReference type="GO" id="GO:0062192">
    <property type="term" value="F:L-rhamnose mutarotase activity"/>
    <property type="evidence" value="ECO:0007669"/>
    <property type="project" value="UniProtKB-UniRule"/>
</dbReference>
<evidence type="ECO:0000256" key="4">
    <source>
        <dbReference type="ARBA" id="ARBA00023308"/>
    </source>
</evidence>
<evidence type="ECO:0000313" key="6">
    <source>
        <dbReference type="EMBL" id="MUH36989.1"/>
    </source>
</evidence>
<dbReference type="EC" id="5.1.3.32" evidence="5"/>
<keyword evidence="3" id="KW-0119">Carbohydrate metabolism</keyword>
<dbReference type="OrthoDB" id="9799608at2"/>
<keyword evidence="7" id="KW-1185">Reference proteome</keyword>
<dbReference type="GO" id="GO:0019301">
    <property type="term" value="P:rhamnose catabolic process"/>
    <property type="evidence" value="ECO:0007669"/>
    <property type="project" value="UniProtKB-UniRule"/>
</dbReference>
<name>A0A7X2ZV93_9FLAO</name>
<dbReference type="AlphaFoldDB" id="A0A7X2ZV93"/>
<evidence type="ECO:0000256" key="1">
    <source>
        <dbReference type="ARBA" id="ARBA00022490"/>
    </source>
</evidence>
<evidence type="ECO:0000256" key="3">
    <source>
        <dbReference type="ARBA" id="ARBA00023277"/>
    </source>
</evidence>
<dbReference type="Pfam" id="PF05336">
    <property type="entry name" value="rhaM"/>
    <property type="match status" value="1"/>
</dbReference>
<dbReference type="InterPro" id="IPR013448">
    <property type="entry name" value="L-rhamnose_mutarotase"/>
</dbReference>
<dbReference type="EMBL" id="RCNR01000029">
    <property type="protein sequence ID" value="MUH36989.1"/>
    <property type="molecule type" value="Genomic_DNA"/>
</dbReference>
<evidence type="ECO:0000256" key="5">
    <source>
        <dbReference type="NCBIfam" id="TIGR02625"/>
    </source>
</evidence>
<dbReference type="HAMAP" id="MF_01663">
    <property type="entry name" value="L_rham_rotase"/>
    <property type="match status" value="1"/>
</dbReference>
<keyword evidence="1" id="KW-0963">Cytoplasm</keyword>
<dbReference type="SUPFAM" id="SSF54909">
    <property type="entry name" value="Dimeric alpha+beta barrel"/>
    <property type="match status" value="1"/>
</dbReference>
<sequence>MVRKAFKMKVYEDKIEEYTKRHNPIWPELKEVLKNHGVRNYNIFLDTESCFLSGYAEIESEVKWNEIANTEICKKWWQYMATLMETNEDSSPVSTELKHLFYME</sequence>
<proteinExistence type="inferred from homology"/>
<protein>
    <recommendedName>
        <fullName evidence="5">L-rhamnose mutarotase</fullName>
        <ecNumber evidence="5">5.1.3.32</ecNumber>
    </recommendedName>
</protein>
<evidence type="ECO:0000256" key="2">
    <source>
        <dbReference type="ARBA" id="ARBA00023235"/>
    </source>
</evidence>
<organism evidence="6 7">
    <name type="scientific">Zobellia amurskyensis</name>
    <dbReference type="NCBI Taxonomy" id="248905"/>
    <lineage>
        <taxon>Bacteria</taxon>
        <taxon>Pseudomonadati</taxon>
        <taxon>Bacteroidota</taxon>
        <taxon>Flavobacteriia</taxon>
        <taxon>Flavobacteriales</taxon>
        <taxon>Flavobacteriaceae</taxon>
        <taxon>Zobellia</taxon>
    </lineage>
</organism>
<dbReference type="NCBIfam" id="TIGR02625">
    <property type="entry name" value="YiiL_rotase"/>
    <property type="match status" value="1"/>
</dbReference>
<dbReference type="Proteomes" id="UP000540519">
    <property type="component" value="Unassembled WGS sequence"/>
</dbReference>
<comment type="caution">
    <text evidence="6">The sequence shown here is derived from an EMBL/GenBank/DDBJ whole genome shotgun (WGS) entry which is preliminary data.</text>
</comment>
<evidence type="ECO:0000313" key="7">
    <source>
        <dbReference type="Proteomes" id="UP000540519"/>
    </source>
</evidence>
<dbReference type="PANTHER" id="PTHR34389">
    <property type="entry name" value="L-RHAMNOSE MUTAROTASE"/>
    <property type="match status" value="1"/>
</dbReference>
<dbReference type="GO" id="GO:0005737">
    <property type="term" value="C:cytoplasm"/>
    <property type="evidence" value="ECO:0007669"/>
    <property type="project" value="InterPro"/>
</dbReference>
<gene>
    <name evidence="6" type="primary">rhaM</name>
    <name evidence="6" type="ORF">D9O36_14145</name>
</gene>
<accession>A0A7X2ZV93</accession>
<reference evidence="6 7" key="1">
    <citation type="journal article" date="2019" name="Mar. Drugs">
        <title>Comparative Genomics and CAZyme Genome Repertoires of Marine Zobellia amurskyensis KMM 3526(T) and Zobellia laminariae KMM 3676(T).</title>
        <authorList>
            <person name="Chernysheva N."/>
            <person name="Bystritskaya E."/>
            <person name="Stenkova A."/>
            <person name="Golovkin I."/>
            <person name="Nedashkovskaya O."/>
            <person name="Isaeva M."/>
        </authorList>
    </citation>
    <scope>NUCLEOTIDE SEQUENCE [LARGE SCALE GENOMIC DNA]</scope>
    <source>
        <strain evidence="6 7">KMM 3526</strain>
    </source>
</reference>
<keyword evidence="4" id="KW-0684">Rhamnose metabolism</keyword>
<dbReference type="InterPro" id="IPR011008">
    <property type="entry name" value="Dimeric_a/b-barrel"/>
</dbReference>
<dbReference type="InterPro" id="IPR008000">
    <property type="entry name" value="Rham/fucose_mutarotase"/>
</dbReference>
<dbReference type="Gene3D" id="3.30.70.100">
    <property type="match status" value="1"/>
</dbReference>
<keyword evidence="2 6" id="KW-0413">Isomerase</keyword>